<dbReference type="PANTHER" id="PTHR24173:SF74">
    <property type="entry name" value="ANKYRIN REPEAT DOMAIN-CONTAINING PROTEIN 16"/>
    <property type="match status" value="1"/>
</dbReference>
<dbReference type="Gene3D" id="1.25.40.20">
    <property type="entry name" value="Ankyrin repeat-containing domain"/>
    <property type="match status" value="1"/>
</dbReference>
<dbReference type="SMART" id="SM00248">
    <property type="entry name" value="ANK"/>
    <property type="match status" value="2"/>
</dbReference>
<feature type="repeat" description="ANK" evidence="3">
    <location>
        <begin position="294"/>
        <end position="327"/>
    </location>
</feature>
<comment type="caution">
    <text evidence="4">The sequence shown here is derived from an EMBL/GenBank/DDBJ whole genome shotgun (WGS) entry which is preliminary data.</text>
</comment>
<proteinExistence type="predicted"/>
<dbReference type="EMBL" id="JTDY01000305">
    <property type="protein sequence ID" value="KOB77784.1"/>
    <property type="molecule type" value="Genomic_DNA"/>
</dbReference>
<dbReference type="PROSITE" id="PS50297">
    <property type="entry name" value="ANK_REP_REGION"/>
    <property type="match status" value="2"/>
</dbReference>
<reference evidence="4 5" key="1">
    <citation type="journal article" date="2015" name="Genome Biol. Evol.">
        <title>The genome of winter moth (Operophtera brumata) provides a genomic perspective on sexual dimorphism and phenology.</title>
        <authorList>
            <person name="Derks M.F."/>
            <person name="Smit S."/>
            <person name="Salis L."/>
            <person name="Schijlen E."/>
            <person name="Bossers A."/>
            <person name="Mateman C."/>
            <person name="Pijl A.S."/>
            <person name="de Ridder D."/>
            <person name="Groenen M.A."/>
            <person name="Visser M.E."/>
            <person name="Megens H.J."/>
        </authorList>
    </citation>
    <scope>NUCLEOTIDE SEQUENCE [LARGE SCALE GENOMIC DNA]</scope>
    <source>
        <strain evidence="4">WM2013NL</strain>
        <tissue evidence="4">Head and thorax</tissue>
    </source>
</reference>
<keyword evidence="5" id="KW-1185">Reference proteome</keyword>
<dbReference type="GO" id="GO:0016301">
    <property type="term" value="F:kinase activity"/>
    <property type="evidence" value="ECO:0007669"/>
    <property type="project" value="UniProtKB-KW"/>
</dbReference>
<evidence type="ECO:0000256" key="1">
    <source>
        <dbReference type="ARBA" id="ARBA00022737"/>
    </source>
</evidence>
<dbReference type="STRING" id="104452.A0A0L7LQV4"/>
<accession>A0A0L7LQV4</accession>
<dbReference type="InterPro" id="IPR036770">
    <property type="entry name" value="Ankyrin_rpt-contain_sf"/>
</dbReference>
<dbReference type="Proteomes" id="UP000037510">
    <property type="component" value="Unassembled WGS sequence"/>
</dbReference>
<feature type="repeat" description="ANK" evidence="3">
    <location>
        <begin position="251"/>
        <end position="277"/>
    </location>
</feature>
<gene>
    <name evidence="4" type="ORF">OBRU01_02522</name>
</gene>
<evidence type="ECO:0000256" key="3">
    <source>
        <dbReference type="PROSITE-ProRule" id="PRU00023"/>
    </source>
</evidence>
<keyword evidence="2 3" id="KW-0040">ANK repeat</keyword>
<dbReference type="PANTHER" id="PTHR24173">
    <property type="entry name" value="ANKYRIN REPEAT CONTAINING"/>
    <property type="match status" value="1"/>
</dbReference>
<dbReference type="Pfam" id="PF12796">
    <property type="entry name" value="Ank_2"/>
    <property type="match status" value="1"/>
</dbReference>
<keyword evidence="4" id="KW-0418">Kinase</keyword>
<organism evidence="4 5">
    <name type="scientific">Operophtera brumata</name>
    <name type="common">Winter moth</name>
    <name type="synonym">Phalaena brumata</name>
    <dbReference type="NCBI Taxonomy" id="104452"/>
    <lineage>
        <taxon>Eukaryota</taxon>
        <taxon>Metazoa</taxon>
        <taxon>Ecdysozoa</taxon>
        <taxon>Arthropoda</taxon>
        <taxon>Hexapoda</taxon>
        <taxon>Insecta</taxon>
        <taxon>Pterygota</taxon>
        <taxon>Neoptera</taxon>
        <taxon>Endopterygota</taxon>
        <taxon>Lepidoptera</taxon>
        <taxon>Glossata</taxon>
        <taxon>Ditrysia</taxon>
        <taxon>Geometroidea</taxon>
        <taxon>Geometridae</taxon>
        <taxon>Larentiinae</taxon>
        <taxon>Operophtera</taxon>
    </lineage>
</organism>
<dbReference type="SUPFAM" id="SSF48403">
    <property type="entry name" value="Ankyrin repeat"/>
    <property type="match status" value="1"/>
</dbReference>
<dbReference type="PROSITE" id="PS50088">
    <property type="entry name" value="ANK_REPEAT"/>
    <property type="match status" value="2"/>
</dbReference>
<dbReference type="AlphaFoldDB" id="A0A0L7LQV4"/>
<name>A0A0L7LQV4_OPEBR</name>
<evidence type="ECO:0000313" key="5">
    <source>
        <dbReference type="Proteomes" id="UP000037510"/>
    </source>
</evidence>
<keyword evidence="1" id="KW-0677">Repeat</keyword>
<evidence type="ECO:0000256" key="2">
    <source>
        <dbReference type="ARBA" id="ARBA00023043"/>
    </source>
</evidence>
<sequence length="393" mass="43909">MCFLPEISSVAEMNIIGSNGVSENIANKICLQEFLVNKFKCWKPTAPEVVTRTKRDITLSWNQEHGGKTLKRIDDLAPSHPHKFRLKVILKASAVPRLAEIALEYYGDQNTVYEKLCEIIEATDELNIGNEGQEEKNRGSNNNNVNVEINVEATSETCVQHLETGSIVSRTKENRHQIGDHPTTRDLEKQKWIESVYSEETWTNTDTEGTSAVCFCMAVKCGYLKQVQTMLDERPELLGIVNASSGFTPLATATPLHLAVLAGHMAIVEHLIERGADCQLIFERGGDVEVKDSNGWSPLFRAICQGAKTEIIEELVMRGSDVDAVDNAGLPLTSAARLLKNRQYVPNILRFSGRSRDSILRLVDSQYPHEKALANFTRLSKKVYNVHSLFKPT</sequence>
<keyword evidence="4" id="KW-0808">Transferase</keyword>
<evidence type="ECO:0000313" key="4">
    <source>
        <dbReference type="EMBL" id="KOB77784.1"/>
    </source>
</evidence>
<protein>
    <submittedName>
        <fullName evidence="4">Putative Ser/Thr-like protein kinase lyk4</fullName>
    </submittedName>
</protein>
<dbReference type="InterPro" id="IPR002110">
    <property type="entry name" value="Ankyrin_rpt"/>
</dbReference>